<evidence type="ECO:0000259" key="1">
    <source>
        <dbReference type="Pfam" id="PF04287"/>
    </source>
</evidence>
<dbReference type="Proteomes" id="UP001155546">
    <property type="component" value="Unassembled WGS sequence"/>
</dbReference>
<dbReference type="InterPro" id="IPR023376">
    <property type="entry name" value="YqcC-like_dom"/>
</dbReference>
<dbReference type="PIRSF" id="PIRSF006257">
    <property type="entry name" value="UCP006257"/>
    <property type="match status" value="1"/>
</dbReference>
<name>A0A9X2WJ62_9GAMM</name>
<evidence type="ECO:0000313" key="3">
    <source>
        <dbReference type="Proteomes" id="UP001155546"/>
    </source>
</evidence>
<sequence>MSSTFLVELELQLKASSLWSTHTPSAAAMASTAPFACDALSFEQWLQYIFIPKMRQLITTNSPLPIQMAIAPMAEQTWQTQPDKQSIIKLLIKFDQLLVNPQRTEQ</sequence>
<keyword evidence="3" id="KW-1185">Reference proteome</keyword>
<evidence type="ECO:0000313" key="2">
    <source>
        <dbReference type="EMBL" id="MCT7940401.1"/>
    </source>
</evidence>
<dbReference type="EMBL" id="JAMTCD010000001">
    <property type="protein sequence ID" value="MCT7940401.1"/>
    <property type="molecule type" value="Genomic_DNA"/>
</dbReference>
<dbReference type="PANTHER" id="PTHR39586:SF1">
    <property type="entry name" value="CYTOPLASMIC PROTEIN"/>
    <property type="match status" value="1"/>
</dbReference>
<reference evidence="2" key="1">
    <citation type="journal article" date="2023" name="Int. J. Syst. Evol. Microbiol.">
        <title>&lt;i&gt;Shewanella septentrionalis&lt;/i&gt; sp. nov. and &lt;i&gt;Shewanella holmiensis&lt;/i&gt; sp. nov., isolated from Baltic Sea water and sediments.</title>
        <authorList>
            <person name="Martin-Rodriguez A.J."/>
            <person name="Thorell K."/>
            <person name="Joffre E."/>
            <person name="Jensie-Markopoulos S."/>
            <person name="Moore E.R.B."/>
            <person name="Sjoling A."/>
        </authorList>
    </citation>
    <scope>NUCLEOTIDE SEQUENCE</scope>
    <source>
        <strain evidence="2">SP1S2-7</strain>
    </source>
</reference>
<feature type="domain" description="YqcC-like" evidence="1">
    <location>
        <begin position="5"/>
        <end position="97"/>
    </location>
</feature>
<dbReference type="AlphaFoldDB" id="A0A9X2WJ62"/>
<gene>
    <name evidence="2" type="ORF">NE535_01105</name>
</gene>
<dbReference type="GO" id="GO:0044010">
    <property type="term" value="P:single-species biofilm formation"/>
    <property type="evidence" value="ECO:0007669"/>
    <property type="project" value="TreeGrafter"/>
</dbReference>
<dbReference type="PANTHER" id="PTHR39586">
    <property type="entry name" value="CYTOPLASMIC PROTEIN-RELATED"/>
    <property type="match status" value="1"/>
</dbReference>
<organism evidence="2 3">
    <name type="scientific">Shewanella holmiensis</name>
    <dbReference type="NCBI Taxonomy" id="2952222"/>
    <lineage>
        <taxon>Bacteria</taxon>
        <taxon>Pseudomonadati</taxon>
        <taxon>Pseudomonadota</taxon>
        <taxon>Gammaproteobacteria</taxon>
        <taxon>Alteromonadales</taxon>
        <taxon>Shewanellaceae</taxon>
        <taxon>Shewanella</taxon>
    </lineage>
</organism>
<dbReference type="InterPro" id="IPR036814">
    <property type="entry name" value="YqcC-like_sf"/>
</dbReference>
<dbReference type="Pfam" id="PF04287">
    <property type="entry name" value="DUF446"/>
    <property type="match status" value="1"/>
</dbReference>
<dbReference type="Gene3D" id="1.20.1440.40">
    <property type="entry name" value="YqcC-like"/>
    <property type="match status" value="1"/>
</dbReference>
<protein>
    <submittedName>
        <fullName evidence="2">YqcC family protein</fullName>
    </submittedName>
</protein>
<dbReference type="RefSeq" id="WP_261296849.1">
    <property type="nucleotide sequence ID" value="NZ_JAMTCD010000001.1"/>
</dbReference>
<dbReference type="SUPFAM" id="SSF158452">
    <property type="entry name" value="YqcC-like"/>
    <property type="match status" value="1"/>
</dbReference>
<comment type="caution">
    <text evidence="2">The sequence shown here is derived from an EMBL/GenBank/DDBJ whole genome shotgun (WGS) entry which is preliminary data.</text>
</comment>
<proteinExistence type="predicted"/>
<dbReference type="InterPro" id="IPR007384">
    <property type="entry name" value="UCP006257"/>
</dbReference>
<accession>A0A9X2WJ62</accession>